<proteinExistence type="predicted"/>
<sequence length="254" mass="30249">MLGLIAYDELQVFRDFVKEFDIRGKKILEIGGSIPEIELSTFELDKWVSVDPLNEEKRDLNNCYIYHKRDAIDIPYEADYFDFVFSSNAFEHIQKLDQVLEELYRVLKKGGIIYSHFGPIWSGPDGHHLEDVRLEHNILNFWENNSLPHYSHLVHTEEQLMNLLTDVYSINDARSISQFVYHSPWLNRLTYNDYMRIFGNSRFIIRHLETTSEVDYPFQPPTYKRNTSSYYQDLIHQFPAEDFEVRDILVILKK</sequence>
<dbReference type="Proteomes" id="UP001527057">
    <property type="component" value="Unassembled WGS sequence"/>
</dbReference>
<dbReference type="CDD" id="cd02440">
    <property type="entry name" value="AdoMet_MTases"/>
    <property type="match status" value="1"/>
</dbReference>
<evidence type="ECO:0000259" key="1">
    <source>
        <dbReference type="Pfam" id="PF08241"/>
    </source>
</evidence>
<dbReference type="GO" id="GO:0008168">
    <property type="term" value="F:methyltransferase activity"/>
    <property type="evidence" value="ECO:0007669"/>
    <property type="project" value="UniProtKB-KW"/>
</dbReference>
<keyword evidence="2" id="KW-0489">Methyltransferase</keyword>
<evidence type="ECO:0000313" key="2">
    <source>
        <dbReference type="EMBL" id="MCY9576983.1"/>
    </source>
</evidence>
<dbReference type="InterPro" id="IPR029063">
    <property type="entry name" value="SAM-dependent_MTases_sf"/>
</dbReference>
<dbReference type="RefSeq" id="WP_197226274.1">
    <property type="nucleotide sequence ID" value="NZ_JAMDMH010000034.1"/>
</dbReference>
<reference evidence="2 3" key="1">
    <citation type="submission" date="2022-05" db="EMBL/GenBank/DDBJ databases">
        <title>Genome Sequencing of Bee-Associated Microbes.</title>
        <authorList>
            <person name="Dunlap C."/>
        </authorList>
    </citation>
    <scope>NUCLEOTIDE SEQUENCE [LARGE SCALE GENOMIC DNA]</scope>
    <source>
        <strain evidence="2 3">CBP-1093</strain>
    </source>
</reference>
<gene>
    <name evidence="2" type="ORF">M5W27_14385</name>
</gene>
<organism evidence="2 3">
    <name type="scientific">Bacillus xiamenensis</name>
    <dbReference type="NCBI Taxonomy" id="1178537"/>
    <lineage>
        <taxon>Bacteria</taxon>
        <taxon>Bacillati</taxon>
        <taxon>Bacillota</taxon>
        <taxon>Bacilli</taxon>
        <taxon>Bacillales</taxon>
        <taxon>Bacillaceae</taxon>
        <taxon>Bacillus</taxon>
    </lineage>
</organism>
<comment type="caution">
    <text evidence="2">The sequence shown here is derived from an EMBL/GenBank/DDBJ whole genome shotgun (WGS) entry which is preliminary data.</text>
</comment>
<dbReference type="Pfam" id="PF08241">
    <property type="entry name" value="Methyltransf_11"/>
    <property type="match status" value="1"/>
</dbReference>
<dbReference type="SUPFAM" id="SSF53335">
    <property type="entry name" value="S-adenosyl-L-methionine-dependent methyltransferases"/>
    <property type="match status" value="1"/>
</dbReference>
<feature type="domain" description="Methyltransferase type 11" evidence="1">
    <location>
        <begin position="62"/>
        <end position="114"/>
    </location>
</feature>
<protein>
    <submittedName>
        <fullName evidence="2">Class I SAM-dependent methyltransferase</fullName>
    </submittedName>
</protein>
<evidence type="ECO:0000313" key="3">
    <source>
        <dbReference type="Proteomes" id="UP001527057"/>
    </source>
</evidence>
<dbReference type="EMBL" id="JAMDMH010000034">
    <property type="protein sequence ID" value="MCY9576983.1"/>
    <property type="molecule type" value="Genomic_DNA"/>
</dbReference>
<accession>A0ABT4F8L5</accession>
<dbReference type="Gene3D" id="3.40.50.150">
    <property type="entry name" value="Vaccinia Virus protein VP39"/>
    <property type="match status" value="1"/>
</dbReference>
<keyword evidence="3" id="KW-1185">Reference proteome</keyword>
<name>A0ABT4F8L5_9BACI</name>
<dbReference type="InterPro" id="IPR013216">
    <property type="entry name" value="Methyltransf_11"/>
</dbReference>
<keyword evidence="2" id="KW-0808">Transferase</keyword>
<dbReference type="GO" id="GO:0032259">
    <property type="term" value="P:methylation"/>
    <property type="evidence" value="ECO:0007669"/>
    <property type="project" value="UniProtKB-KW"/>
</dbReference>